<dbReference type="KEGG" id="mpi:Mpet_1268"/>
<evidence type="ECO:0000313" key="6">
    <source>
        <dbReference type="EMBL" id="ADN36028.1"/>
    </source>
</evidence>
<dbReference type="STRING" id="679926.Mpet_1268"/>
<dbReference type="eggNOG" id="arCOG04221">
    <property type="taxonomic scope" value="Archaea"/>
</dbReference>
<dbReference type="GeneID" id="9743734"/>
<dbReference type="InterPro" id="IPR006355">
    <property type="entry name" value="LHPP/HDHD2"/>
</dbReference>
<dbReference type="NCBIfam" id="TIGR01458">
    <property type="entry name" value="HAD-SF-IIA-hyp3"/>
    <property type="match status" value="1"/>
</dbReference>
<sequence length="260" mass="28029">MGEIKGVLLDIDGVLYTGDEPIPGASDAIGFLKDSKIPFRCISNTTRKSKKSISEKLGSYGFDIPVEHIFTPASVVVSILKENNVKNCFLLTWGDVRQDILKEGITESIPDAGAVIVGDAGDNFDYSSMNQAFRLINEGAEFYALEKDRYWMDSDGLSLSAGPFVLGLEYATGRSAILVGKPSPSFFTKALESMNVTASGAIMVGDDINSDVGGAQNIGVRGMLVRTGKFSEERLKKSEIIPYRIIDSIGVLPEIIGNSN</sequence>
<name>E1RE65_METP4</name>
<accession>E1RE65</accession>
<dbReference type="Pfam" id="PF13344">
    <property type="entry name" value="Hydrolase_6"/>
    <property type="match status" value="1"/>
</dbReference>
<dbReference type="RefSeq" id="WP_013329205.1">
    <property type="nucleotide sequence ID" value="NC_014507.1"/>
</dbReference>
<dbReference type="PANTHER" id="PTHR19288">
    <property type="entry name" value="4-NITROPHENYLPHOSPHATASE-RELATED"/>
    <property type="match status" value="1"/>
</dbReference>
<keyword evidence="6" id="KW-0378">Hydrolase</keyword>
<dbReference type="NCBIfam" id="TIGR01460">
    <property type="entry name" value="HAD-SF-IIA"/>
    <property type="match status" value="1"/>
</dbReference>
<keyword evidence="7" id="KW-1185">Reference proteome</keyword>
<dbReference type="InterPro" id="IPR023214">
    <property type="entry name" value="HAD_sf"/>
</dbReference>
<dbReference type="EMBL" id="CP002117">
    <property type="protein sequence ID" value="ADN36028.1"/>
    <property type="molecule type" value="Genomic_DNA"/>
</dbReference>
<dbReference type="HOGENOM" id="CLU_043473_4_0_2"/>
<organism evidence="6 7">
    <name type="scientific">Methanolacinia petrolearia (strain DSM 11571 / OCM 486 / SEBR 4847)</name>
    <name type="common">Methanoplanus petrolearius</name>
    <dbReference type="NCBI Taxonomy" id="679926"/>
    <lineage>
        <taxon>Archaea</taxon>
        <taxon>Methanobacteriati</taxon>
        <taxon>Methanobacteriota</taxon>
        <taxon>Stenosarchaea group</taxon>
        <taxon>Methanomicrobia</taxon>
        <taxon>Methanomicrobiales</taxon>
        <taxon>Methanomicrobiaceae</taxon>
        <taxon>Methanolacinia</taxon>
    </lineage>
</organism>
<evidence type="ECO:0000256" key="4">
    <source>
        <dbReference type="ARBA" id="ARBA00022842"/>
    </source>
</evidence>
<dbReference type="PANTHER" id="PTHR19288:SF46">
    <property type="entry name" value="HALOACID DEHALOGENASE-LIKE HYDROLASE DOMAIN-CONTAINING PROTEIN 2"/>
    <property type="match status" value="1"/>
</dbReference>
<dbReference type="Pfam" id="PF13242">
    <property type="entry name" value="Hydrolase_like"/>
    <property type="match status" value="1"/>
</dbReference>
<dbReference type="Gene3D" id="3.40.50.1000">
    <property type="entry name" value="HAD superfamily/HAD-like"/>
    <property type="match status" value="2"/>
</dbReference>
<protein>
    <recommendedName>
        <fullName evidence="5">Haloacid dehalogenase-like hydrolase domain-containing protein 2</fullName>
    </recommendedName>
</protein>
<reference evidence="6 7" key="1">
    <citation type="journal article" date="2010" name="Stand. Genomic Sci.">
        <title>Complete genome sequence of Methanoplanus petrolearius type strain (SEBR 4847).</title>
        <authorList>
            <person name="Brambilla E."/>
            <person name="Djao O.D."/>
            <person name="Daligault H."/>
            <person name="Lapidus A."/>
            <person name="Lucas S."/>
            <person name="Hammon N."/>
            <person name="Nolan M."/>
            <person name="Tice H."/>
            <person name="Cheng J.F."/>
            <person name="Han C."/>
            <person name="Tapia R."/>
            <person name="Goodwin L."/>
            <person name="Pitluck S."/>
            <person name="Liolios K."/>
            <person name="Ivanova N."/>
            <person name="Mavromatis K."/>
            <person name="Mikhailova N."/>
            <person name="Pati A."/>
            <person name="Chen A."/>
            <person name="Palaniappan K."/>
            <person name="Land M."/>
            <person name="Hauser L."/>
            <person name="Chang Y.J."/>
            <person name="Jeffries C.D."/>
            <person name="Rohde M."/>
            <person name="Spring S."/>
            <person name="Sikorski J."/>
            <person name="Goker M."/>
            <person name="Woyke T."/>
            <person name="Bristow J."/>
            <person name="Eisen J.A."/>
            <person name="Markowitz V."/>
            <person name="Hugenholtz P."/>
            <person name="Kyrpides N.C."/>
            <person name="Klenk H.P."/>
        </authorList>
    </citation>
    <scope>NUCLEOTIDE SEQUENCE [LARGE SCALE GENOMIC DNA]</scope>
    <source>
        <strain evidence="7">DSM 11571 / OCM 486 / SEBR 4847</strain>
    </source>
</reference>
<evidence type="ECO:0000256" key="2">
    <source>
        <dbReference type="ARBA" id="ARBA00007958"/>
    </source>
</evidence>
<keyword evidence="3" id="KW-0479">Metal-binding</keyword>
<dbReference type="SUPFAM" id="SSF56784">
    <property type="entry name" value="HAD-like"/>
    <property type="match status" value="1"/>
</dbReference>
<dbReference type="GO" id="GO:0046872">
    <property type="term" value="F:metal ion binding"/>
    <property type="evidence" value="ECO:0007669"/>
    <property type="project" value="UniProtKB-KW"/>
</dbReference>
<evidence type="ECO:0000256" key="1">
    <source>
        <dbReference type="ARBA" id="ARBA00001946"/>
    </source>
</evidence>
<keyword evidence="4" id="KW-0460">Magnesium</keyword>
<dbReference type="OrthoDB" id="25155at2157"/>
<dbReference type="GO" id="GO:0005737">
    <property type="term" value="C:cytoplasm"/>
    <property type="evidence" value="ECO:0007669"/>
    <property type="project" value="TreeGrafter"/>
</dbReference>
<evidence type="ECO:0000256" key="3">
    <source>
        <dbReference type="ARBA" id="ARBA00022723"/>
    </source>
</evidence>
<dbReference type="InterPro" id="IPR036412">
    <property type="entry name" value="HAD-like_sf"/>
</dbReference>
<dbReference type="GO" id="GO:0016791">
    <property type="term" value="F:phosphatase activity"/>
    <property type="evidence" value="ECO:0007669"/>
    <property type="project" value="InterPro"/>
</dbReference>
<dbReference type="AlphaFoldDB" id="E1RE65"/>
<comment type="similarity">
    <text evidence="2">Belongs to the HAD-like hydrolase superfamily.</text>
</comment>
<proteinExistence type="inferred from homology"/>
<gene>
    <name evidence="6" type="ordered locus">Mpet_1268</name>
</gene>
<evidence type="ECO:0000313" key="7">
    <source>
        <dbReference type="Proteomes" id="UP000006565"/>
    </source>
</evidence>
<dbReference type="Proteomes" id="UP000006565">
    <property type="component" value="Chromosome"/>
</dbReference>
<comment type="cofactor">
    <cofactor evidence="1">
        <name>Mg(2+)</name>
        <dbReference type="ChEBI" id="CHEBI:18420"/>
    </cofactor>
</comment>
<evidence type="ECO:0000256" key="5">
    <source>
        <dbReference type="ARBA" id="ARBA00039666"/>
    </source>
</evidence>
<dbReference type="InterPro" id="IPR006357">
    <property type="entry name" value="HAD-SF_hydro_IIA"/>
</dbReference>